<evidence type="ECO:0000313" key="1">
    <source>
        <dbReference type="EMBL" id="WHY53104.1"/>
    </source>
</evidence>
<dbReference type="AlphaFoldDB" id="A0AAX3X2H1"/>
<dbReference type="Proteomes" id="UP001178322">
    <property type="component" value="Chromosome"/>
</dbReference>
<gene>
    <name evidence="1" type="ORF">QNH24_07635</name>
</gene>
<sequence length="95" mass="10529">MKVGNRVYYVEGVGTIIGTAGEIDDANSPRNPDDIIKFIDLEYGSIDYSKQMIIGVDPVSKEVILKDIEEPQAKHIRELEDALLLQADLVNGELL</sequence>
<evidence type="ECO:0000313" key="2">
    <source>
        <dbReference type="Proteomes" id="UP001178322"/>
    </source>
</evidence>
<proteinExistence type="predicted"/>
<dbReference type="RefSeq" id="WP_283871479.1">
    <property type="nucleotide sequence ID" value="NZ_CP126101.1"/>
</dbReference>
<dbReference type="EMBL" id="CP126101">
    <property type="protein sequence ID" value="WHY53104.1"/>
    <property type="molecule type" value="Genomic_DNA"/>
</dbReference>
<name>A0AAX3X2H1_9BACI</name>
<protein>
    <submittedName>
        <fullName evidence="1">Uncharacterized protein</fullName>
    </submittedName>
</protein>
<accession>A0AAX3X2H1</accession>
<organism evidence="1 2">
    <name type="scientific">Lysinibacillus pakistanensis</name>
    <dbReference type="NCBI Taxonomy" id="759811"/>
    <lineage>
        <taxon>Bacteria</taxon>
        <taxon>Bacillati</taxon>
        <taxon>Bacillota</taxon>
        <taxon>Bacilli</taxon>
        <taxon>Bacillales</taxon>
        <taxon>Bacillaceae</taxon>
        <taxon>Lysinibacillus</taxon>
    </lineage>
</organism>
<reference evidence="1" key="1">
    <citation type="submission" date="2023-05" db="EMBL/GenBank/DDBJ databases">
        <title>Comparative genomics of Bacillaceae isolates and their secondary metabolite potential.</title>
        <authorList>
            <person name="Song L."/>
            <person name="Nielsen L.J."/>
            <person name="Mohite O."/>
            <person name="Xu X."/>
            <person name="Weber T."/>
            <person name="Kovacs A.T."/>
        </authorList>
    </citation>
    <scope>NUCLEOTIDE SEQUENCE</scope>
    <source>
        <strain evidence="1">LY1</strain>
    </source>
</reference>